<protein>
    <recommendedName>
        <fullName evidence="7">ANK_REP_REGION domain-containing protein</fullName>
    </recommendedName>
</protein>
<dbReference type="Pfam" id="PF12796">
    <property type="entry name" value="Ank_2"/>
    <property type="match status" value="1"/>
</dbReference>
<keyword evidence="2 3" id="KW-0040">ANK repeat</keyword>
<feature type="non-terminal residue" evidence="5">
    <location>
        <position position="1"/>
    </location>
</feature>
<dbReference type="Gene3D" id="1.25.40.20">
    <property type="entry name" value="Ankyrin repeat-containing domain"/>
    <property type="match status" value="1"/>
</dbReference>
<dbReference type="SUPFAM" id="SSF48403">
    <property type="entry name" value="Ankyrin repeat"/>
    <property type="match status" value="1"/>
</dbReference>
<feature type="region of interest" description="Disordered" evidence="4">
    <location>
        <begin position="244"/>
        <end position="342"/>
    </location>
</feature>
<dbReference type="PROSITE" id="PS50088">
    <property type="entry name" value="ANK_REPEAT"/>
    <property type="match status" value="1"/>
</dbReference>
<comment type="caution">
    <text evidence="5">The sequence shown here is derived from an EMBL/GenBank/DDBJ whole genome shotgun (WGS) entry which is preliminary data.</text>
</comment>
<feature type="compositionally biased region" description="Basic and acidic residues" evidence="4">
    <location>
        <begin position="33"/>
        <end position="45"/>
    </location>
</feature>
<organism evidence="5 6">
    <name type="scientific">Prorocentrum cordatum</name>
    <dbReference type="NCBI Taxonomy" id="2364126"/>
    <lineage>
        <taxon>Eukaryota</taxon>
        <taxon>Sar</taxon>
        <taxon>Alveolata</taxon>
        <taxon>Dinophyceae</taxon>
        <taxon>Prorocentrales</taxon>
        <taxon>Prorocentraceae</taxon>
        <taxon>Prorocentrum</taxon>
    </lineage>
</organism>
<dbReference type="InterPro" id="IPR002110">
    <property type="entry name" value="Ankyrin_rpt"/>
</dbReference>
<feature type="region of interest" description="Disordered" evidence="4">
    <location>
        <begin position="82"/>
        <end position="111"/>
    </location>
</feature>
<dbReference type="SMART" id="SM00248">
    <property type="entry name" value="ANK"/>
    <property type="match status" value="3"/>
</dbReference>
<evidence type="ECO:0008006" key="7">
    <source>
        <dbReference type="Google" id="ProtNLM"/>
    </source>
</evidence>
<dbReference type="Proteomes" id="UP001189429">
    <property type="component" value="Unassembled WGS sequence"/>
</dbReference>
<name>A0ABN9UT47_9DINO</name>
<evidence type="ECO:0000256" key="1">
    <source>
        <dbReference type="ARBA" id="ARBA00022737"/>
    </source>
</evidence>
<feature type="region of interest" description="Disordered" evidence="4">
    <location>
        <begin position="1"/>
        <end position="45"/>
    </location>
</feature>
<feature type="compositionally biased region" description="Low complexity" evidence="4">
    <location>
        <begin position="1"/>
        <end position="32"/>
    </location>
</feature>
<reference evidence="5" key="1">
    <citation type="submission" date="2023-10" db="EMBL/GenBank/DDBJ databases">
        <authorList>
            <person name="Chen Y."/>
            <person name="Shah S."/>
            <person name="Dougan E. K."/>
            <person name="Thang M."/>
            <person name="Chan C."/>
        </authorList>
    </citation>
    <scope>NUCLEOTIDE SEQUENCE [LARGE SCALE GENOMIC DNA]</scope>
</reference>
<gene>
    <name evidence="5" type="ORF">PCOR1329_LOCUS51425</name>
</gene>
<evidence type="ECO:0000256" key="4">
    <source>
        <dbReference type="SAM" id="MobiDB-lite"/>
    </source>
</evidence>
<keyword evidence="6" id="KW-1185">Reference proteome</keyword>
<evidence type="ECO:0000256" key="2">
    <source>
        <dbReference type="ARBA" id="ARBA00023043"/>
    </source>
</evidence>
<dbReference type="PROSITE" id="PS50297">
    <property type="entry name" value="ANK_REP_REGION"/>
    <property type="match status" value="1"/>
</dbReference>
<accession>A0ABN9UT47</accession>
<proteinExistence type="predicted"/>
<sequence length="342" mass="34718">AAAAVAGAGSAAAAAGEPAEAAAAAGPAAASGAEEKAPPPARKERFPSLLAELGLRATPRGLLLPEWRKAFLQRRRAEREQAALAGEPAGQLAVKDPSARTSRKPSGGQRVAPLDEVSSALFHAALNGSSEDCVDVLNAGADINVRSNADMDGLGKGATALHVATSRGHEDAVATLLQRRADPTLTTGRNEAPVQIAARLGHVGIVRLLRVVGAAPADAESALQLLSTAPAHDDRKRRRMHAALDPYGRDGGRPPQRAPPPPAIADGDGRGGEWDAPEAAHPSASDGCGARDGKSRGRGKDGKGKEGKGKDGKGGHGKDSKKPRARTRARGDKGAGKGSADG</sequence>
<evidence type="ECO:0000256" key="3">
    <source>
        <dbReference type="PROSITE-ProRule" id="PRU00023"/>
    </source>
</evidence>
<keyword evidence="1" id="KW-0677">Repeat</keyword>
<feature type="compositionally biased region" description="Basic and acidic residues" evidence="4">
    <location>
        <begin position="289"/>
        <end position="322"/>
    </location>
</feature>
<evidence type="ECO:0000313" key="6">
    <source>
        <dbReference type="Proteomes" id="UP001189429"/>
    </source>
</evidence>
<feature type="repeat" description="ANK" evidence="3">
    <location>
        <begin position="156"/>
        <end position="188"/>
    </location>
</feature>
<dbReference type="PANTHER" id="PTHR24171">
    <property type="entry name" value="ANKYRIN REPEAT DOMAIN-CONTAINING PROTEIN 39-RELATED"/>
    <property type="match status" value="1"/>
</dbReference>
<dbReference type="InterPro" id="IPR036770">
    <property type="entry name" value="Ankyrin_rpt-contain_sf"/>
</dbReference>
<dbReference type="PANTHER" id="PTHR24171:SF8">
    <property type="entry name" value="BRCA1-ASSOCIATED RING DOMAIN PROTEIN 1"/>
    <property type="match status" value="1"/>
</dbReference>
<dbReference type="EMBL" id="CAUYUJ010016238">
    <property type="protein sequence ID" value="CAK0863229.1"/>
    <property type="molecule type" value="Genomic_DNA"/>
</dbReference>
<evidence type="ECO:0000313" key="5">
    <source>
        <dbReference type="EMBL" id="CAK0863229.1"/>
    </source>
</evidence>